<dbReference type="GO" id="GO:0071555">
    <property type="term" value="P:cell wall organization"/>
    <property type="evidence" value="ECO:0007669"/>
    <property type="project" value="UniProtKB-KW"/>
</dbReference>
<sequence>MASGLLLASLLIVQLIALKCEEINNNEVPFTSVEDAIPKRAVCIDGSRAGYHHDLGFGDGVNNWMIYLMGGGWCNNGLTCQQRRKSALGSTKNIKPTNFGGILSPNSGINPDFYNWNRVHVHYCDGSSFIGDTSVTNMGSHLQLRGSRIFSAIINELLEKGVKTAKNALLVGGSAGGLAAILNCDRFRASLPNNASRIKCVSDAGFFIRAIKAPYAGQRERRFNSVVRFHNLTNFLPKSCTSRMESGLCLFPENLIDDIQTPLFLINSVYDTIQIERNLKPEKLRDVEGWKSCTRNLSKCTYHHRKLIQDFGMAFRETLMNIGDNPSRGLFINACYAHTFVESNEFWNSIGSPKLGNKTIWGAVGDWYFDRSIVKLIDTHTDFPINCH</sequence>
<organism evidence="7 8">
    <name type="scientific">Salvia divinorum</name>
    <name type="common">Maria pastora</name>
    <name type="synonym">Diviner's sage</name>
    <dbReference type="NCBI Taxonomy" id="28513"/>
    <lineage>
        <taxon>Eukaryota</taxon>
        <taxon>Viridiplantae</taxon>
        <taxon>Streptophyta</taxon>
        <taxon>Embryophyta</taxon>
        <taxon>Tracheophyta</taxon>
        <taxon>Spermatophyta</taxon>
        <taxon>Magnoliopsida</taxon>
        <taxon>eudicotyledons</taxon>
        <taxon>Gunneridae</taxon>
        <taxon>Pentapetalae</taxon>
        <taxon>asterids</taxon>
        <taxon>lamiids</taxon>
        <taxon>Lamiales</taxon>
        <taxon>Lamiaceae</taxon>
        <taxon>Nepetoideae</taxon>
        <taxon>Mentheae</taxon>
        <taxon>Salviinae</taxon>
        <taxon>Salvia</taxon>
        <taxon>Salvia subgen. Calosphace</taxon>
    </lineage>
</organism>
<evidence type="ECO:0000256" key="5">
    <source>
        <dbReference type="ARBA" id="ARBA00023316"/>
    </source>
</evidence>
<dbReference type="Proteomes" id="UP001567538">
    <property type="component" value="Unassembled WGS sequence"/>
</dbReference>
<keyword evidence="5 6" id="KW-0961">Cell wall biogenesis/degradation</keyword>
<dbReference type="PANTHER" id="PTHR21562">
    <property type="entry name" value="NOTUM-RELATED"/>
    <property type="match status" value="1"/>
</dbReference>
<keyword evidence="8" id="KW-1185">Reference proteome</keyword>
<name>A0ABD1HBK7_SALDI</name>
<gene>
    <name evidence="7" type="ORF">AAHA92_13424</name>
</gene>
<keyword evidence="6" id="KW-0964">Secreted</keyword>
<protein>
    <recommendedName>
        <fullName evidence="6">Pectin acetylesterase</fullName>
        <ecNumber evidence="6">3.1.1.-</ecNumber>
    </recommendedName>
</protein>
<dbReference type="AlphaFoldDB" id="A0ABD1HBK7"/>
<evidence type="ECO:0000313" key="7">
    <source>
        <dbReference type="EMBL" id="KAL1552653.1"/>
    </source>
</evidence>
<dbReference type="EC" id="3.1.1.-" evidence="6"/>
<evidence type="ECO:0000256" key="3">
    <source>
        <dbReference type="ARBA" id="ARBA00005784"/>
    </source>
</evidence>
<keyword evidence="4 6" id="KW-0134">Cell wall</keyword>
<comment type="subcellular location">
    <subcellularLocation>
        <location evidence="2 6">Secreted</location>
        <location evidence="2 6">Cell wall</location>
    </subcellularLocation>
</comment>
<evidence type="ECO:0000313" key="8">
    <source>
        <dbReference type="Proteomes" id="UP001567538"/>
    </source>
</evidence>
<reference evidence="7 8" key="1">
    <citation type="submission" date="2024-06" db="EMBL/GenBank/DDBJ databases">
        <title>A chromosome level genome sequence of Diviner's sage (Salvia divinorum).</title>
        <authorList>
            <person name="Ford S.A."/>
            <person name="Ro D.-K."/>
            <person name="Ness R.W."/>
            <person name="Phillips M.A."/>
        </authorList>
    </citation>
    <scope>NUCLEOTIDE SEQUENCE [LARGE SCALE GENOMIC DNA]</scope>
    <source>
        <strain evidence="7">SAF-2024a</strain>
        <tissue evidence="7">Leaf</tissue>
    </source>
</reference>
<evidence type="ECO:0000256" key="4">
    <source>
        <dbReference type="ARBA" id="ARBA00022512"/>
    </source>
</evidence>
<keyword evidence="6" id="KW-0732">Signal</keyword>
<dbReference type="EMBL" id="JBEAFC010000006">
    <property type="protein sequence ID" value="KAL1552653.1"/>
    <property type="molecule type" value="Genomic_DNA"/>
</dbReference>
<evidence type="ECO:0000256" key="2">
    <source>
        <dbReference type="ARBA" id="ARBA00004191"/>
    </source>
</evidence>
<proteinExistence type="inferred from homology"/>
<dbReference type="Pfam" id="PF03283">
    <property type="entry name" value="PAE"/>
    <property type="match status" value="1"/>
</dbReference>
<comment type="function">
    <text evidence="1 6">Hydrolyzes acetyl esters in homogalacturonan regions of pectin. In type I primary cell wall, galacturonic acid residues of pectin can be acetylated at the O-2 and O-3 positions. Decreasing the degree of acetylation of pectin gels in vitro alters their physical properties.</text>
</comment>
<evidence type="ECO:0000256" key="1">
    <source>
        <dbReference type="ARBA" id="ARBA00003534"/>
    </source>
</evidence>
<dbReference type="InterPro" id="IPR004963">
    <property type="entry name" value="PAE/NOTUM"/>
</dbReference>
<accession>A0ABD1HBK7</accession>
<feature type="chain" id="PRO_5044527257" description="Pectin acetylesterase" evidence="6">
    <location>
        <begin position="18"/>
        <end position="388"/>
    </location>
</feature>
<comment type="similarity">
    <text evidence="3 6">Belongs to the pectinacetylesterase family.</text>
</comment>
<dbReference type="PANTHER" id="PTHR21562:SF65">
    <property type="entry name" value="PECTIN ACETYLESTERASE"/>
    <property type="match status" value="1"/>
</dbReference>
<keyword evidence="6 7" id="KW-0378">Hydrolase</keyword>
<feature type="signal peptide" evidence="6">
    <location>
        <begin position="1"/>
        <end position="17"/>
    </location>
</feature>
<dbReference type="GO" id="GO:0016787">
    <property type="term" value="F:hydrolase activity"/>
    <property type="evidence" value="ECO:0007669"/>
    <property type="project" value="UniProtKB-KW"/>
</dbReference>
<comment type="caution">
    <text evidence="7">The sequence shown here is derived from an EMBL/GenBank/DDBJ whole genome shotgun (WGS) entry which is preliminary data.</text>
</comment>
<evidence type="ECO:0000256" key="6">
    <source>
        <dbReference type="RuleBase" id="RU363114"/>
    </source>
</evidence>